<proteinExistence type="predicted"/>
<evidence type="ECO:0000313" key="2">
    <source>
        <dbReference type="Proteomes" id="UP000008037"/>
    </source>
</evidence>
<organism evidence="1 2">
    <name type="scientific">Nitrososphaera gargensis (strain Ga9.2)</name>
    <dbReference type="NCBI Taxonomy" id="1237085"/>
    <lineage>
        <taxon>Archaea</taxon>
        <taxon>Nitrososphaerota</taxon>
        <taxon>Nitrososphaeria</taxon>
        <taxon>Nitrososphaerales</taxon>
        <taxon>Nitrososphaeraceae</taxon>
        <taxon>Nitrososphaera</taxon>
    </lineage>
</organism>
<reference evidence="1 2" key="1">
    <citation type="journal article" date="2012" name="Environ. Microbiol.">
        <title>The genome of the ammonia-oxidizing Candidatus Nitrososphaera gargensis: insights into metabolic versatility and environmental adaptations.</title>
        <authorList>
            <person name="Spang A."/>
            <person name="Poehlein A."/>
            <person name="Offre P."/>
            <person name="Zumbragel S."/>
            <person name="Haider S."/>
            <person name="Rychlik N."/>
            <person name="Nowka B."/>
            <person name="Schmeisser C."/>
            <person name="Lebedeva E.V."/>
            <person name="Rattei T."/>
            <person name="Bohm C."/>
            <person name="Schmid M."/>
            <person name="Galushko A."/>
            <person name="Hatzenpichler R."/>
            <person name="Weinmaier T."/>
            <person name="Daniel R."/>
            <person name="Schleper C."/>
            <person name="Spieck E."/>
            <person name="Streit W."/>
            <person name="Wagner M."/>
        </authorList>
    </citation>
    <scope>NUCLEOTIDE SEQUENCE [LARGE SCALE GENOMIC DNA]</scope>
    <source>
        <strain evidence="2">Ga9.2</strain>
    </source>
</reference>
<dbReference type="AlphaFoldDB" id="K0I8P3"/>
<accession>K0I8P3</accession>
<name>K0I8P3_NITGG</name>
<keyword evidence="2" id="KW-1185">Reference proteome</keyword>
<evidence type="ECO:0000313" key="1">
    <source>
        <dbReference type="EMBL" id="AFU57646.1"/>
    </source>
</evidence>
<dbReference type="Proteomes" id="UP000008037">
    <property type="component" value="Chromosome"/>
</dbReference>
<dbReference type="BioCyc" id="CNIT1237085:G1324-701-MONOMER"/>
<dbReference type="InParanoid" id="K0I8P3"/>
<sequence length="84" mass="9723">MPIFLYREMQVPKLQNPILPSTDFADSRLSQDRLLLVGLRGTRKRTKNMIPARIRAFFLLFDAGIELLLYAKTTQKARRGTSQE</sequence>
<gene>
    <name evidence="1" type="ordered locus">Ngar_c07030</name>
</gene>
<dbReference type="HOGENOM" id="CLU_2519872_0_0_2"/>
<dbReference type="EMBL" id="CP002408">
    <property type="protein sequence ID" value="AFU57646.1"/>
    <property type="molecule type" value="Genomic_DNA"/>
</dbReference>
<dbReference type="KEGG" id="nga:Ngar_c07030"/>
<protein>
    <submittedName>
        <fullName evidence="1">Uncharacterized protein</fullName>
    </submittedName>
</protein>